<keyword evidence="1" id="KW-0732">Signal</keyword>
<proteinExistence type="predicted"/>
<dbReference type="KEGG" id="mpp:MICPUCDRAFT_50298"/>
<organism evidence="3">
    <name type="scientific">Micromonas pusilla (strain CCMP1545)</name>
    <name type="common">Picoplanktonic green alga</name>
    <dbReference type="NCBI Taxonomy" id="564608"/>
    <lineage>
        <taxon>Eukaryota</taxon>
        <taxon>Viridiplantae</taxon>
        <taxon>Chlorophyta</taxon>
        <taxon>Mamiellophyceae</taxon>
        <taxon>Mamiellales</taxon>
        <taxon>Mamiellaceae</taxon>
        <taxon>Micromonas</taxon>
    </lineage>
</organism>
<keyword evidence="3" id="KW-1185">Reference proteome</keyword>
<evidence type="ECO:0000256" key="1">
    <source>
        <dbReference type="SAM" id="SignalP"/>
    </source>
</evidence>
<dbReference type="AlphaFoldDB" id="C1MHR8"/>
<dbReference type="Proteomes" id="UP000001876">
    <property type="component" value="Unassembled WGS sequence"/>
</dbReference>
<sequence length="182" mass="19190">MALADVLLRLALIALLRVGKARADTAVGSRARANATAGSIVSTNATKARASSPAPAPLADADASDDLFACRIVCREERWSPTCCANGTYANGCWNACAISALRRPSCVATPGRCEPSRERFRANDGCVQDCVVDWARTGYAWQDMACGEDGTTYTTACFARCSNVAYTLGECHDVGGGRRVA</sequence>
<name>C1MHR8_MICPC</name>
<dbReference type="GeneID" id="9681108"/>
<dbReference type="RefSeq" id="XP_003055002.1">
    <property type="nucleotide sequence ID" value="XM_003054956.1"/>
</dbReference>
<protein>
    <submittedName>
        <fullName evidence="2">Predicted protein</fullName>
    </submittedName>
</protein>
<accession>C1MHR8</accession>
<gene>
    <name evidence="2" type="ORF">MICPUCDRAFT_50298</name>
</gene>
<feature type="signal peptide" evidence="1">
    <location>
        <begin position="1"/>
        <end position="23"/>
    </location>
</feature>
<evidence type="ECO:0000313" key="3">
    <source>
        <dbReference type="Proteomes" id="UP000001876"/>
    </source>
</evidence>
<reference evidence="2 3" key="1">
    <citation type="journal article" date="2009" name="Science">
        <title>Green evolution and dynamic adaptations revealed by genomes of the marine picoeukaryotes Micromonas.</title>
        <authorList>
            <person name="Worden A.Z."/>
            <person name="Lee J.H."/>
            <person name="Mock T."/>
            <person name="Rouze P."/>
            <person name="Simmons M.P."/>
            <person name="Aerts A.L."/>
            <person name="Allen A.E."/>
            <person name="Cuvelier M.L."/>
            <person name="Derelle E."/>
            <person name="Everett M.V."/>
            <person name="Foulon E."/>
            <person name="Grimwood J."/>
            <person name="Gundlach H."/>
            <person name="Henrissat B."/>
            <person name="Napoli C."/>
            <person name="McDonald S.M."/>
            <person name="Parker M.S."/>
            <person name="Rombauts S."/>
            <person name="Salamov A."/>
            <person name="Von Dassow P."/>
            <person name="Badger J.H."/>
            <person name="Coutinho P.M."/>
            <person name="Demir E."/>
            <person name="Dubchak I."/>
            <person name="Gentemann C."/>
            <person name="Eikrem W."/>
            <person name="Gready J.E."/>
            <person name="John U."/>
            <person name="Lanier W."/>
            <person name="Lindquist E.A."/>
            <person name="Lucas S."/>
            <person name="Mayer K.F."/>
            <person name="Moreau H."/>
            <person name="Not F."/>
            <person name="Otillar R."/>
            <person name="Panaud O."/>
            <person name="Pangilinan J."/>
            <person name="Paulsen I."/>
            <person name="Piegu B."/>
            <person name="Poliakov A."/>
            <person name="Robbens S."/>
            <person name="Schmutz J."/>
            <person name="Toulza E."/>
            <person name="Wyss T."/>
            <person name="Zelensky A."/>
            <person name="Zhou K."/>
            <person name="Armbrust E.V."/>
            <person name="Bhattacharya D."/>
            <person name="Goodenough U.W."/>
            <person name="Van de Peer Y."/>
            <person name="Grigoriev I.V."/>
        </authorList>
    </citation>
    <scope>NUCLEOTIDE SEQUENCE [LARGE SCALE GENOMIC DNA]</scope>
    <source>
        <strain evidence="2 3">CCMP1545</strain>
    </source>
</reference>
<dbReference type="OrthoDB" id="126772at2759"/>
<feature type="chain" id="PRO_5002910464" evidence="1">
    <location>
        <begin position="24"/>
        <end position="182"/>
    </location>
</feature>
<dbReference type="EMBL" id="GG663735">
    <property type="protein sequence ID" value="EEH60254.1"/>
    <property type="molecule type" value="Genomic_DNA"/>
</dbReference>
<evidence type="ECO:0000313" key="2">
    <source>
        <dbReference type="EMBL" id="EEH60254.1"/>
    </source>
</evidence>